<dbReference type="Proteomes" id="UP000037392">
    <property type="component" value="Unassembled WGS sequence"/>
</dbReference>
<accession>A0A0J9CHL6</accession>
<proteinExistence type="predicted"/>
<keyword evidence="1" id="KW-0694">RNA-binding</keyword>
<evidence type="ECO:0000313" key="2">
    <source>
        <dbReference type="EMBL" id="KMW23856.1"/>
    </source>
</evidence>
<dbReference type="AlphaFoldDB" id="A0A0J9CHL6"/>
<dbReference type="PATRIC" id="fig|742734.4.peg.887"/>
<sequence length="69" mass="7455">MEIIKLREDYIKLGQALKAAGLVQSGVDAKYAIEDGLVSVNGEAAFQRGKKLVDGDIVTYDGQTIKITK</sequence>
<dbReference type="EMBL" id="ADLK01000004">
    <property type="protein sequence ID" value="KMW23856.1"/>
    <property type="molecule type" value="Genomic_DNA"/>
</dbReference>
<dbReference type="Pfam" id="PF13275">
    <property type="entry name" value="S4_2"/>
    <property type="match status" value="1"/>
</dbReference>
<dbReference type="InterPro" id="IPR036986">
    <property type="entry name" value="S4_RNA-bd_sf"/>
</dbReference>
<organism evidence="2 3">
    <name type="scientific">[Clostridium] citroniae WAL-19142</name>
    <dbReference type="NCBI Taxonomy" id="742734"/>
    <lineage>
        <taxon>Bacteria</taxon>
        <taxon>Bacillati</taxon>
        <taxon>Bacillota</taxon>
        <taxon>Clostridia</taxon>
        <taxon>Lachnospirales</taxon>
        <taxon>Lachnospiraceae</taxon>
        <taxon>Enterocloster</taxon>
    </lineage>
</organism>
<dbReference type="Gene3D" id="3.10.290.10">
    <property type="entry name" value="RNA-binding S4 domain"/>
    <property type="match status" value="1"/>
</dbReference>
<dbReference type="OrthoDB" id="9811532at2"/>
<dbReference type="PROSITE" id="PS50889">
    <property type="entry name" value="S4"/>
    <property type="match status" value="1"/>
</dbReference>
<dbReference type="RefSeq" id="WP_007862618.1">
    <property type="nucleotide sequence ID" value="NZ_KQ235875.1"/>
</dbReference>
<evidence type="ECO:0000256" key="1">
    <source>
        <dbReference type="PROSITE-ProRule" id="PRU00182"/>
    </source>
</evidence>
<evidence type="ECO:0000313" key="3">
    <source>
        <dbReference type="Proteomes" id="UP000037392"/>
    </source>
</evidence>
<name>A0A0J9CHL6_9FIRM</name>
<protein>
    <submittedName>
        <fullName evidence="2">Uncharacterized protein</fullName>
    </submittedName>
</protein>
<comment type="caution">
    <text evidence="2">The sequence shown here is derived from an EMBL/GenBank/DDBJ whole genome shotgun (WGS) entry which is preliminary data.</text>
</comment>
<gene>
    <name evidence="2" type="ORF">HMPREF9470_00834</name>
</gene>
<dbReference type="CDD" id="cd00165">
    <property type="entry name" value="S4"/>
    <property type="match status" value="1"/>
</dbReference>
<reference evidence="2 3" key="1">
    <citation type="submission" date="2011-04" db="EMBL/GenBank/DDBJ databases">
        <title>The Genome Sequence of Clostridium citroniae WAL-19142.</title>
        <authorList>
            <consortium name="The Broad Institute Genome Sequencing Platform"/>
            <person name="Earl A."/>
            <person name="Ward D."/>
            <person name="Feldgarden M."/>
            <person name="Gevers D."/>
            <person name="Warren Y.A."/>
            <person name="Tyrrell K.L."/>
            <person name="Citron D.M."/>
            <person name="Goldstein E.J."/>
            <person name="Daigneault M."/>
            <person name="Allen-Vercoe E."/>
            <person name="Young S.K."/>
            <person name="Zeng Q."/>
            <person name="Gargeya S."/>
            <person name="Fitzgerald M."/>
            <person name="Haas B."/>
            <person name="Abouelleil A."/>
            <person name="Alvarado L."/>
            <person name="Arachchi H.M."/>
            <person name="Berlin A."/>
            <person name="Brown A."/>
            <person name="Chapman S.B."/>
            <person name="Chen Z."/>
            <person name="Dunbar C."/>
            <person name="Freedman E."/>
            <person name="Gearin G."/>
            <person name="Gellesch M."/>
            <person name="Goldberg J."/>
            <person name="Griggs A."/>
            <person name="Gujja S."/>
            <person name="Heilman E.R."/>
            <person name="Heiman D."/>
            <person name="Howarth C."/>
            <person name="Larson L."/>
            <person name="Lui A."/>
            <person name="MacDonald P.J."/>
            <person name="Mehta T."/>
            <person name="Montmayeur A."/>
            <person name="Murphy C."/>
            <person name="Neiman D."/>
            <person name="Pearson M."/>
            <person name="Priest M."/>
            <person name="Roberts A."/>
            <person name="Saif S."/>
            <person name="Shea T."/>
            <person name="Shenoy N."/>
            <person name="Sisk P."/>
            <person name="Stolte C."/>
            <person name="Sykes S."/>
            <person name="White J."/>
            <person name="Yandava C."/>
            <person name="Wortman J."/>
            <person name="Nusbaum C."/>
            <person name="Birren B."/>
        </authorList>
    </citation>
    <scope>NUCLEOTIDE SEQUENCE [LARGE SCALE GENOMIC DNA]</scope>
    <source>
        <strain evidence="2 3">WAL-19142</strain>
    </source>
</reference>
<dbReference type="SUPFAM" id="SSF55174">
    <property type="entry name" value="Alpha-L RNA-binding motif"/>
    <property type="match status" value="1"/>
</dbReference>
<dbReference type="GeneID" id="93166573"/>
<dbReference type="GO" id="GO:0003723">
    <property type="term" value="F:RNA binding"/>
    <property type="evidence" value="ECO:0007669"/>
    <property type="project" value="UniProtKB-KW"/>
</dbReference>